<accession>A0A290S8N3</accession>
<evidence type="ECO:0000313" key="2">
    <source>
        <dbReference type="Proteomes" id="UP000016505"/>
    </source>
</evidence>
<gene>
    <name evidence="1" type="ORF">PARC_a3164</name>
</gene>
<dbReference type="AlphaFoldDB" id="A0A290S8N3"/>
<dbReference type="EMBL" id="CP011025">
    <property type="protein sequence ID" value="ATC87580.1"/>
    <property type="molecule type" value="Genomic_DNA"/>
</dbReference>
<organism evidence="1 2">
    <name type="scientific">Pseudoalteromonas arctica A 37-1-2</name>
    <dbReference type="NCBI Taxonomy" id="1117313"/>
    <lineage>
        <taxon>Bacteria</taxon>
        <taxon>Pseudomonadati</taxon>
        <taxon>Pseudomonadota</taxon>
        <taxon>Gammaproteobacteria</taxon>
        <taxon>Alteromonadales</taxon>
        <taxon>Pseudoalteromonadaceae</taxon>
        <taxon>Pseudoalteromonas</taxon>
    </lineage>
</organism>
<evidence type="ECO:0000313" key="1">
    <source>
        <dbReference type="EMBL" id="ATC87580.1"/>
    </source>
</evidence>
<dbReference type="Proteomes" id="UP000016505">
    <property type="component" value="Chromosome I"/>
</dbReference>
<reference evidence="1 2" key="1">
    <citation type="journal article" date="2012" name="J. Bacteriol.">
        <title>Genome sequences of type strains of seven species of the marine bacterium Pseudoalteromonas.</title>
        <authorList>
            <person name="Xie B.B."/>
            <person name="Shu Y.L."/>
            <person name="Qin Q.L."/>
            <person name="Rong J.C."/>
            <person name="Zhang X.Y."/>
            <person name="Chen X.L."/>
            <person name="Shi M."/>
            <person name="He H.L."/>
            <person name="Zhou B.C."/>
            <person name="Zhang Y.Z."/>
        </authorList>
    </citation>
    <scope>NUCLEOTIDE SEQUENCE [LARGE SCALE GENOMIC DNA]</scope>
    <source>
        <strain evidence="1 2">A 37-1-2</strain>
    </source>
</reference>
<name>A0A290S8N3_9GAMM</name>
<sequence length="37" mass="4237">MYCYLMALVSIAKLQQNKKANLLKKPEKVCRKIPANS</sequence>
<dbReference type="KEGG" id="part:PARC_a3164"/>
<proteinExistence type="predicted"/>
<protein>
    <submittedName>
        <fullName evidence="1">Uncharacterized protein</fullName>
    </submittedName>
</protein>